<comment type="similarity">
    <text evidence="1 2">Belongs to the glutamate synthase family.</text>
</comment>
<reference evidence="5 6" key="1">
    <citation type="submission" date="2022-10" db="EMBL/GenBank/DDBJ databases">
        <title>Alteromonas sp. chi3 Genome sequencing.</title>
        <authorList>
            <person name="Park S."/>
        </authorList>
    </citation>
    <scope>NUCLEOTIDE SEQUENCE [LARGE SCALE GENOMIC DNA]</scope>
    <source>
        <strain evidence="6">chi3</strain>
    </source>
</reference>
<keyword evidence="3" id="KW-0812">Transmembrane</keyword>
<proteinExistence type="inferred from homology"/>
<evidence type="ECO:0000256" key="1">
    <source>
        <dbReference type="ARBA" id="ARBA00009716"/>
    </source>
</evidence>
<keyword evidence="3" id="KW-0472">Membrane</keyword>
<gene>
    <name evidence="5" type="ORF">OIK42_09980</name>
</gene>
<keyword evidence="6" id="KW-1185">Reference proteome</keyword>
<dbReference type="RefSeq" id="WP_273640177.1">
    <property type="nucleotide sequence ID" value="NZ_JAQQXP010000001.1"/>
</dbReference>
<dbReference type="SUPFAM" id="SSF51395">
    <property type="entry name" value="FMN-linked oxidoreductases"/>
    <property type="match status" value="1"/>
</dbReference>
<evidence type="ECO:0000313" key="5">
    <source>
        <dbReference type="EMBL" id="MDC8831091.1"/>
    </source>
</evidence>
<dbReference type="InterPro" id="IPR024188">
    <property type="entry name" value="GltB"/>
</dbReference>
<dbReference type="PIRSF" id="PIRSF006429">
    <property type="entry name" value="GOGAT_lg_2"/>
    <property type="match status" value="1"/>
</dbReference>
<dbReference type="EMBL" id="JAQQXP010000001">
    <property type="protein sequence ID" value="MDC8831091.1"/>
    <property type="molecule type" value="Genomic_DNA"/>
</dbReference>
<dbReference type="InterPro" id="IPR002932">
    <property type="entry name" value="Glu_synthdom"/>
</dbReference>
<evidence type="ECO:0000256" key="2">
    <source>
        <dbReference type="PIRNR" id="PIRNR006429"/>
    </source>
</evidence>
<protein>
    <submittedName>
        <fullName evidence="5">Glutamate synthase-related protein</fullName>
    </submittedName>
</protein>
<dbReference type="Gene3D" id="3.20.20.70">
    <property type="entry name" value="Aldolase class I"/>
    <property type="match status" value="1"/>
</dbReference>
<sequence>MRQEIIISLIAGLIVSLGLYWLAPVLWWLPCIAALLLAVACFDIFQRRHSLLVNFPLIGRLRWIIEDFRPFFQQYLLETETSGRPISRMFRSIVYQRAKGSLDSVPFGTQIDTYKSGYEWIGHSLSALSVEDMDDDPRVTIGGPDCKKPYSASILNVSAMSFGSLSKNAVLALNKGASLGGFYQNTGEGGLTPYHLENGGDIVWQIGTGYFGCRNKDGSFNELAFTEKACHPAVKMIEIKLSQGAKPGHGGILPAHKNSPEIAEIRGVTAGEDVISPPTHSTFSTPVEMLRFIQRLRKLSEGKPIGIKLALGRKSEFLAVCKAMRQTGITPDFITVDGGEGGTGAAPLEYSNSIGFPLREALAFIDDALTGFDLRDKIKIIASGKIITAFQIVKTLSLGADLCNSARGMMLALGCVQSLSCNTNRCPTGVATQDPKLYKGLDVENKSTRVATFHHKTVKAMVDILSSTGHSSADQLNRTHIFRRVDQHTVMRYDEVFPIVKRGSFINQDEAPKCYQLHLKEACASSFKPANTLAEVNKETQSVS</sequence>
<name>A0ABT5L227_9ALTE</name>
<evidence type="ECO:0000313" key="6">
    <source>
        <dbReference type="Proteomes" id="UP001218788"/>
    </source>
</evidence>
<dbReference type="PIRSF" id="PIRSF500060">
    <property type="entry name" value="UCP500060"/>
    <property type="match status" value="1"/>
</dbReference>
<accession>A0ABT5L227</accession>
<dbReference type="PANTHER" id="PTHR43819">
    <property type="entry name" value="ARCHAEAL-TYPE GLUTAMATE SYNTHASE [NADPH]"/>
    <property type="match status" value="1"/>
</dbReference>
<feature type="transmembrane region" description="Helical" evidence="3">
    <location>
        <begin position="5"/>
        <end position="21"/>
    </location>
</feature>
<dbReference type="PANTHER" id="PTHR43819:SF1">
    <property type="entry name" value="ARCHAEAL-TYPE GLUTAMATE SYNTHASE [NADPH]"/>
    <property type="match status" value="1"/>
</dbReference>
<dbReference type="Proteomes" id="UP001218788">
    <property type="component" value="Unassembled WGS sequence"/>
</dbReference>
<evidence type="ECO:0000259" key="4">
    <source>
        <dbReference type="Pfam" id="PF01645"/>
    </source>
</evidence>
<dbReference type="CDD" id="cd02808">
    <property type="entry name" value="GltS_FMN"/>
    <property type="match status" value="1"/>
</dbReference>
<keyword evidence="3" id="KW-1133">Transmembrane helix</keyword>
<feature type="domain" description="Glutamate synthase" evidence="4">
    <location>
        <begin position="154"/>
        <end position="470"/>
    </location>
</feature>
<evidence type="ECO:0000256" key="3">
    <source>
        <dbReference type="SAM" id="Phobius"/>
    </source>
</evidence>
<comment type="caution">
    <text evidence="5">The sequence shown here is derived from an EMBL/GenBank/DDBJ whole genome shotgun (WGS) entry which is preliminary data.</text>
</comment>
<dbReference type="Pfam" id="PF01645">
    <property type="entry name" value="Glu_synthase"/>
    <property type="match status" value="1"/>
</dbReference>
<dbReference type="InterPro" id="IPR013785">
    <property type="entry name" value="Aldolase_TIM"/>
</dbReference>
<organism evidence="5 6">
    <name type="scientific">Alteromonas gilva</name>
    <dbReference type="NCBI Taxonomy" id="2987522"/>
    <lineage>
        <taxon>Bacteria</taxon>
        <taxon>Pseudomonadati</taxon>
        <taxon>Pseudomonadota</taxon>
        <taxon>Gammaproteobacteria</taxon>
        <taxon>Alteromonadales</taxon>
        <taxon>Alteromonadaceae</taxon>
        <taxon>Alteromonas/Salinimonas group</taxon>
        <taxon>Alteromonas</taxon>
    </lineage>
</organism>
<dbReference type="InterPro" id="IPR027283">
    <property type="entry name" value="YerD"/>
</dbReference>